<dbReference type="PROSITE" id="PS51221">
    <property type="entry name" value="TTL"/>
    <property type="match status" value="1"/>
</dbReference>
<reference evidence="1" key="2">
    <citation type="submission" date="2025-09" db="UniProtKB">
        <authorList>
            <consortium name="Ensembl"/>
        </authorList>
    </citation>
    <scope>IDENTIFICATION</scope>
</reference>
<reference evidence="1" key="1">
    <citation type="submission" date="2025-08" db="UniProtKB">
        <authorList>
            <consortium name="Ensembl"/>
        </authorList>
    </citation>
    <scope>IDENTIFICATION</scope>
</reference>
<sequence length="171" mass="19575">MIVVRWCVIVCSQGKRKDVCLQWAGLSRTIPILLFLPKAIVSQNPEYKVLGERYHLAYKMVRTESRLIRNVLAAHNFCEVHQNSSEFNLLWTGSHPKVFSLRSLAEFQKVNHFPRWDLYIRRMLRLPRVLSTPSTAHPPGSAFHQPSHLLASPSTAFLVCSPASTLDRCTH</sequence>
<dbReference type="Proteomes" id="UP000694388">
    <property type="component" value="Unplaced"/>
</dbReference>
<dbReference type="GeneTree" id="ENSGT00940000162910"/>
<keyword evidence="2" id="KW-1185">Reference proteome</keyword>
<dbReference type="AlphaFoldDB" id="A0A8C4RAB3"/>
<name>A0A8C4RAB3_EPTBU</name>
<accession>A0A8C4RAB3</accession>
<dbReference type="Ensembl" id="ENSEBUT00000026373.1">
    <property type="protein sequence ID" value="ENSEBUP00000025797.1"/>
    <property type="gene ID" value="ENSEBUG00000015896.1"/>
</dbReference>
<organism evidence="1 2">
    <name type="scientific">Eptatretus burgeri</name>
    <name type="common">Inshore hagfish</name>
    <dbReference type="NCBI Taxonomy" id="7764"/>
    <lineage>
        <taxon>Eukaryota</taxon>
        <taxon>Metazoa</taxon>
        <taxon>Chordata</taxon>
        <taxon>Craniata</taxon>
        <taxon>Vertebrata</taxon>
        <taxon>Cyclostomata</taxon>
        <taxon>Myxini</taxon>
        <taxon>Myxiniformes</taxon>
        <taxon>Myxinidae</taxon>
        <taxon>Eptatretinae</taxon>
        <taxon>Eptatretus</taxon>
    </lineage>
</organism>
<evidence type="ECO:0000313" key="1">
    <source>
        <dbReference type="Ensembl" id="ENSEBUP00000025797.1"/>
    </source>
</evidence>
<dbReference type="InterPro" id="IPR004344">
    <property type="entry name" value="TTL/TTLL_fam"/>
</dbReference>
<protein>
    <submittedName>
        <fullName evidence="1">Uncharacterized protein</fullName>
    </submittedName>
</protein>
<dbReference type="OMA" id="ISCVGER"/>
<proteinExistence type="predicted"/>
<evidence type="ECO:0000313" key="2">
    <source>
        <dbReference type="Proteomes" id="UP000694388"/>
    </source>
</evidence>